<gene>
    <name evidence="2" type="ORF">CVLEPA_LOCUS11501</name>
</gene>
<evidence type="ECO:0000313" key="3">
    <source>
        <dbReference type="Proteomes" id="UP001642483"/>
    </source>
</evidence>
<keyword evidence="3" id="KW-1185">Reference proteome</keyword>
<organism evidence="2 3">
    <name type="scientific">Clavelina lepadiformis</name>
    <name type="common">Light-bulb sea squirt</name>
    <name type="synonym">Ascidia lepadiformis</name>
    <dbReference type="NCBI Taxonomy" id="159417"/>
    <lineage>
        <taxon>Eukaryota</taxon>
        <taxon>Metazoa</taxon>
        <taxon>Chordata</taxon>
        <taxon>Tunicata</taxon>
        <taxon>Ascidiacea</taxon>
        <taxon>Aplousobranchia</taxon>
        <taxon>Clavelinidae</taxon>
        <taxon>Clavelina</taxon>
    </lineage>
</organism>
<protein>
    <submittedName>
        <fullName evidence="2">Uncharacterized protein</fullName>
    </submittedName>
</protein>
<dbReference type="Proteomes" id="UP001642483">
    <property type="component" value="Unassembled WGS sequence"/>
</dbReference>
<proteinExistence type="predicted"/>
<sequence>MTSSKANCSVAQEKLPDGAYFSNENTLDEEERERLVKEFETYLQLGGDRVSALVSRKTGTERPSLRDLVASFEANLSTERGDVNDTLNSETSSADDDDVGLYDVCQLQVKVKSLQQQLVDKESKIYELEMQKNCFTPDQQQIIDGAYQKVLKERDDCRFERDEKQKEVERLVEKNRKLESEMKKLQLENETLRSHVLVRQSASCIRSQDQ</sequence>
<reference evidence="2 3" key="1">
    <citation type="submission" date="2024-02" db="EMBL/GenBank/DDBJ databases">
        <authorList>
            <person name="Daric V."/>
            <person name="Darras S."/>
        </authorList>
    </citation>
    <scope>NUCLEOTIDE SEQUENCE [LARGE SCALE GENOMIC DNA]</scope>
</reference>
<dbReference type="EMBL" id="CAWYQH010000079">
    <property type="protein sequence ID" value="CAK8681284.1"/>
    <property type="molecule type" value="Genomic_DNA"/>
</dbReference>
<keyword evidence="1" id="KW-0175">Coiled coil</keyword>
<feature type="coiled-coil region" evidence="1">
    <location>
        <begin position="111"/>
        <end position="195"/>
    </location>
</feature>
<evidence type="ECO:0000313" key="2">
    <source>
        <dbReference type="EMBL" id="CAK8681284.1"/>
    </source>
</evidence>
<name>A0ABP0FNR2_CLALP</name>
<accession>A0ABP0FNR2</accession>
<comment type="caution">
    <text evidence="2">The sequence shown here is derived from an EMBL/GenBank/DDBJ whole genome shotgun (WGS) entry which is preliminary data.</text>
</comment>
<evidence type="ECO:0000256" key="1">
    <source>
        <dbReference type="SAM" id="Coils"/>
    </source>
</evidence>